<evidence type="ECO:0000313" key="2">
    <source>
        <dbReference type="Proteomes" id="UP000663193"/>
    </source>
</evidence>
<protein>
    <recommendedName>
        <fullName evidence="3">Aminoglycoside phosphotransferase domain-containing protein</fullName>
    </recommendedName>
</protein>
<organism evidence="1 2">
    <name type="scientific">Phaeosphaeria nodorum (strain SN15 / ATCC MYA-4574 / FGSC 10173)</name>
    <name type="common">Glume blotch fungus</name>
    <name type="synonym">Parastagonospora nodorum</name>
    <dbReference type="NCBI Taxonomy" id="321614"/>
    <lineage>
        <taxon>Eukaryota</taxon>
        <taxon>Fungi</taxon>
        <taxon>Dikarya</taxon>
        <taxon>Ascomycota</taxon>
        <taxon>Pezizomycotina</taxon>
        <taxon>Dothideomycetes</taxon>
        <taxon>Pleosporomycetidae</taxon>
        <taxon>Pleosporales</taxon>
        <taxon>Pleosporineae</taxon>
        <taxon>Phaeosphaeriaceae</taxon>
        <taxon>Parastagonospora</taxon>
    </lineage>
</organism>
<keyword evidence="2" id="KW-1185">Reference proteome</keyword>
<dbReference type="OrthoDB" id="4177236at2759"/>
<dbReference type="SUPFAM" id="SSF56112">
    <property type="entry name" value="Protein kinase-like (PK-like)"/>
    <property type="match status" value="1"/>
</dbReference>
<evidence type="ECO:0000313" key="1">
    <source>
        <dbReference type="EMBL" id="QRC99562.1"/>
    </source>
</evidence>
<sequence>PPPLPNMDTERPPLLWTPEIALRSKQQVVEEDWKAPDQEAAWLKSHERRSAPAPANLKEWTTLKSHDVTLLYQARSTPPIPSLEEILGTTEKNCLNTKIGLHKVCRIGDTVVKCSTSPDVVEEAENLLFLAQNRPDLHIPTVLAVWSIPGEFRVVYCFMMNFIEGIMMSDEKFAELPIHAQDTICAKISSQIRYLRELPSEEGYYGRAHGQGWLCAPPGLETNTSASRAVVGPYKTYEEYCAAMYRALQLQRAIGSAGIEWAPNQPRSLAEFTSVFPGWEPHEPKYTWIDPSIRNVIARQTKTKEYDGIEDWEVFLIDWEYSGWYPAWLQGMQINRRGSIVLRDPDNLEKVNLYRKSELVPIMLKEFDPEPDKERLAILGRLQWRFF</sequence>
<accession>A0A7U2F732</accession>
<feature type="non-terminal residue" evidence="1">
    <location>
        <position position="1"/>
    </location>
</feature>
<gene>
    <name evidence="1" type="ORF">JI435_151060</name>
</gene>
<dbReference type="AlphaFoldDB" id="A0A7U2F732"/>
<dbReference type="InterPro" id="IPR011009">
    <property type="entry name" value="Kinase-like_dom_sf"/>
</dbReference>
<proteinExistence type="predicted"/>
<dbReference type="VEuPathDB" id="FungiDB:JI435_151060"/>
<evidence type="ECO:0008006" key="3">
    <source>
        <dbReference type="Google" id="ProtNLM"/>
    </source>
</evidence>
<dbReference type="EMBL" id="CP069032">
    <property type="protein sequence ID" value="QRC99562.1"/>
    <property type="molecule type" value="Genomic_DNA"/>
</dbReference>
<reference evidence="2" key="1">
    <citation type="journal article" date="2021" name="BMC Genomics">
        <title>Chromosome-level genome assembly and manually-curated proteome of model necrotroph Parastagonospora nodorum Sn15 reveals a genome-wide trove of candidate effector homologs, and redundancy of virulence-related functions within an accessory chromosome.</title>
        <authorList>
            <person name="Bertazzoni S."/>
            <person name="Jones D.A.B."/>
            <person name="Phan H.T."/>
            <person name="Tan K.-C."/>
            <person name="Hane J.K."/>
        </authorList>
    </citation>
    <scope>NUCLEOTIDE SEQUENCE [LARGE SCALE GENOMIC DNA]</scope>
    <source>
        <strain evidence="2">SN15 / ATCC MYA-4574 / FGSC 10173)</strain>
    </source>
</reference>
<name>A0A7U2F732_PHANO</name>
<dbReference type="InterPro" id="IPR051678">
    <property type="entry name" value="AGP_Transferase"/>
</dbReference>
<dbReference type="PANTHER" id="PTHR21310:SF48">
    <property type="entry name" value="AMINOGLYCOSIDE PHOSPHOTRANSFERASE DOMAIN-CONTAINING PROTEIN"/>
    <property type="match status" value="1"/>
</dbReference>
<dbReference type="PANTHER" id="PTHR21310">
    <property type="entry name" value="AMINOGLYCOSIDE PHOSPHOTRANSFERASE-RELATED-RELATED"/>
    <property type="match status" value="1"/>
</dbReference>
<dbReference type="Proteomes" id="UP000663193">
    <property type="component" value="Chromosome 10"/>
</dbReference>